<accession>A0A7W8FVI9</accession>
<feature type="transmembrane region" description="Helical" evidence="6">
    <location>
        <begin position="24"/>
        <end position="45"/>
    </location>
</feature>
<evidence type="ECO:0000256" key="4">
    <source>
        <dbReference type="ARBA" id="ARBA00022989"/>
    </source>
</evidence>
<comment type="caution">
    <text evidence="8">The sequence shown here is derived from an EMBL/GenBank/DDBJ whole genome shotgun (WGS) entry which is preliminary data.</text>
</comment>
<dbReference type="OrthoDB" id="9762978at2"/>
<evidence type="ECO:0000313" key="8">
    <source>
        <dbReference type="EMBL" id="MBB5180907.1"/>
    </source>
</evidence>
<evidence type="ECO:0000256" key="6">
    <source>
        <dbReference type="SAM" id="Phobius"/>
    </source>
</evidence>
<keyword evidence="5 6" id="KW-0472">Membrane</keyword>
<dbReference type="Pfam" id="PF03553">
    <property type="entry name" value="Na_H_antiporter"/>
    <property type="match status" value="1"/>
</dbReference>
<dbReference type="InterPro" id="IPR018461">
    <property type="entry name" value="Na/H_Antiport_NhaC-like_C"/>
</dbReference>
<comment type="subcellular location">
    <subcellularLocation>
        <location evidence="1">Cell membrane</location>
        <topology evidence="1">Multi-pass membrane protein</topology>
    </subcellularLocation>
</comment>
<dbReference type="PANTHER" id="PTHR43478:SF1">
    <property type="entry name" value="NA+_H+ ANTIPORTER NHAC-LIKE C-TERMINAL DOMAIN-CONTAINING PROTEIN"/>
    <property type="match status" value="1"/>
</dbReference>
<keyword evidence="4 6" id="KW-1133">Transmembrane helix</keyword>
<name>A0A7W8FVI9_9BACL</name>
<evidence type="ECO:0000256" key="2">
    <source>
        <dbReference type="ARBA" id="ARBA00022475"/>
    </source>
</evidence>
<gene>
    <name evidence="8" type="ORF">HNQ44_002352</name>
</gene>
<feature type="transmembrane region" description="Helical" evidence="6">
    <location>
        <begin position="263"/>
        <end position="283"/>
    </location>
</feature>
<evidence type="ECO:0000256" key="3">
    <source>
        <dbReference type="ARBA" id="ARBA00022692"/>
    </source>
</evidence>
<evidence type="ECO:0000256" key="5">
    <source>
        <dbReference type="ARBA" id="ARBA00023136"/>
    </source>
</evidence>
<evidence type="ECO:0000256" key="1">
    <source>
        <dbReference type="ARBA" id="ARBA00004651"/>
    </source>
</evidence>
<proteinExistence type="predicted"/>
<evidence type="ECO:0000259" key="7">
    <source>
        <dbReference type="Pfam" id="PF03553"/>
    </source>
</evidence>
<keyword evidence="3 6" id="KW-0812">Transmembrane</keyword>
<feature type="transmembrane region" description="Helical" evidence="6">
    <location>
        <begin position="385"/>
        <end position="412"/>
    </location>
</feature>
<dbReference type="PANTHER" id="PTHR43478">
    <property type="entry name" value="NA+/H+ ANTIPORTER-RELATED"/>
    <property type="match status" value="1"/>
</dbReference>
<organism evidence="8 9">
    <name type="scientific">Planococcus koreensis</name>
    <dbReference type="NCBI Taxonomy" id="112331"/>
    <lineage>
        <taxon>Bacteria</taxon>
        <taxon>Bacillati</taxon>
        <taxon>Bacillota</taxon>
        <taxon>Bacilli</taxon>
        <taxon>Bacillales</taxon>
        <taxon>Caryophanaceae</taxon>
        <taxon>Planococcus</taxon>
    </lineage>
</organism>
<feature type="domain" description="Na+/H+ antiporter NhaC-like C-terminal" evidence="7">
    <location>
        <begin position="159"/>
        <end position="489"/>
    </location>
</feature>
<keyword evidence="2" id="KW-1003">Cell membrane</keyword>
<feature type="transmembrane region" description="Helical" evidence="6">
    <location>
        <begin position="470"/>
        <end position="487"/>
    </location>
</feature>
<dbReference type="GO" id="GO:0005886">
    <property type="term" value="C:plasma membrane"/>
    <property type="evidence" value="ECO:0007669"/>
    <property type="project" value="UniProtKB-SubCell"/>
</dbReference>
<dbReference type="RefSeq" id="WP_135501415.1">
    <property type="nucleotide sequence ID" value="NZ_JACHHE010000006.1"/>
</dbReference>
<feature type="transmembrane region" description="Helical" evidence="6">
    <location>
        <begin position="303"/>
        <end position="321"/>
    </location>
</feature>
<reference evidence="8 9" key="1">
    <citation type="submission" date="2020-08" db="EMBL/GenBank/DDBJ databases">
        <title>Genomic Encyclopedia of Type Strains, Phase IV (KMG-IV): sequencing the most valuable type-strain genomes for metagenomic binning, comparative biology and taxonomic classification.</title>
        <authorList>
            <person name="Goeker M."/>
        </authorList>
    </citation>
    <scope>NUCLEOTIDE SEQUENCE [LARGE SCALE GENOMIC DNA]</scope>
    <source>
        <strain evidence="8 9">DSM 15895</strain>
    </source>
</reference>
<sequence length="524" mass="55912">MENTIFSILPPIVAIVMVLLTKRVLLSLGAGIVAAAFILTSFAPVEAAAEIFNSFAITFWDGGFNAYNVFILLFLFLLGIITAFVSLSGGSMAFADWASERIKTRRGAKVLTVVLGMVIFIDDYFNALAVGQVARPITDRYKISRAKLAYFIDSTAAPVCVVSPVSSWGAAIIGIIASILSAQTFVQMSALEAFIWMAPMNFYVVAALAIVFFVAVRDVDFGAMKKHETRAITTGELFDAKKTIPGEMKEDFPVHGHGRVTDLLLPIILLVAGTIGAMVWTGYQNAGQTLDIWAIFENTDVPASLMAGGLLGAISSILLYVRQFKHNKTAKASWVGKGIFEGVRSMLGAVLILIFAWSLSYLIGALETGLYLADFVTESNMPIEILPVLLFALAGVMAFSTGTSWGSFGILLPIAGNIMAQAAPELLLPALAAVLAGAVFGDHCSPISDTTILSSTGAGSNHMDHVMTQLPYALVSAAIAAVGYIVIGFTGSLLWSLLTVIVILAVLFIVWSKRTTILEKQANS</sequence>
<feature type="transmembrane region" description="Helical" evidence="6">
    <location>
        <begin position="342"/>
        <end position="365"/>
    </location>
</feature>
<feature type="transmembrane region" description="Helical" evidence="6">
    <location>
        <begin position="493"/>
        <end position="511"/>
    </location>
</feature>
<feature type="transmembrane region" description="Helical" evidence="6">
    <location>
        <begin position="193"/>
        <end position="216"/>
    </location>
</feature>
<dbReference type="AlphaFoldDB" id="A0A7W8FVI9"/>
<protein>
    <submittedName>
        <fullName evidence="8">Na+/H+ antiporter NhaC</fullName>
    </submittedName>
</protein>
<dbReference type="EMBL" id="JACHHE010000006">
    <property type="protein sequence ID" value="MBB5180907.1"/>
    <property type="molecule type" value="Genomic_DNA"/>
</dbReference>
<feature type="transmembrane region" description="Helical" evidence="6">
    <location>
        <begin position="66"/>
        <end position="87"/>
    </location>
</feature>
<evidence type="ECO:0000313" key="9">
    <source>
        <dbReference type="Proteomes" id="UP000525923"/>
    </source>
</evidence>
<feature type="transmembrane region" description="Helical" evidence="6">
    <location>
        <begin position="148"/>
        <end position="181"/>
    </location>
</feature>
<keyword evidence="9" id="KW-1185">Reference proteome</keyword>
<dbReference type="Proteomes" id="UP000525923">
    <property type="component" value="Unassembled WGS sequence"/>
</dbReference>